<geneLocation type="plasmid" evidence="6">
    <name>unnamed1</name>
</geneLocation>
<proteinExistence type="predicted"/>
<sequence length="68" mass="7300">MTGEISIAGVYLPTLLLLSVAAVMLTGLTTRLLSFFGAYRVVTYRPLFDLALFVIILGLLSLFTGTSS</sequence>
<feature type="transmembrane region" description="Helical" evidence="5">
    <location>
        <begin position="47"/>
        <end position="65"/>
    </location>
</feature>
<evidence type="ECO:0000256" key="1">
    <source>
        <dbReference type="ARBA" id="ARBA00022475"/>
    </source>
</evidence>
<feature type="transmembrane region" description="Helical" evidence="5">
    <location>
        <begin position="6"/>
        <end position="26"/>
    </location>
</feature>
<evidence type="ECO:0000256" key="5">
    <source>
        <dbReference type="SAM" id="Phobius"/>
    </source>
</evidence>
<evidence type="ECO:0000256" key="2">
    <source>
        <dbReference type="ARBA" id="ARBA00022692"/>
    </source>
</evidence>
<keyword evidence="3 5" id="KW-1133">Transmembrane helix</keyword>
<protein>
    <submittedName>
        <fullName evidence="6">DUF1656 domain-containing protein</fullName>
    </submittedName>
</protein>
<evidence type="ECO:0000313" key="7">
    <source>
        <dbReference type="Proteomes" id="UP000276254"/>
    </source>
</evidence>
<keyword evidence="4 5" id="KW-0472">Membrane</keyword>
<dbReference type="Pfam" id="PF07869">
    <property type="entry name" value="DUF1656"/>
    <property type="match status" value="1"/>
</dbReference>
<evidence type="ECO:0000256" key="3">
    <source>
        <dbReference type="ARBA" id="ARBA00022989"/>
    </source>
</evidence>
<accession>A0A494T7R6</accession>
<name>A0A494T7R6_SPHPE</name>
<dbReference type="OrthoDB" id="7021192at2"/>
<evidence type="ECO:0000313" key="6">
    <source>
        <dbReference type="EMBL" id="AYJ85367.1"/>
    </source>
</evidence>
<dbReference type="EMBL" id="CP032828">
    <property type="protein sequence ID" value="AYJ85367.1"/>
    <property type="molecule type" value="Genomic_DNA"/>
</dbReference>
<keyword evidence="2 5" id="KW-0812">Transmembrane</keyword>
<gene>
    <name evidence="6" type="ORF">D3Y57_05040</name>
</gene>
<reference evidence="6 7" key="1">
    <citation type="submission" date="2018-09" db="EMBL/GenBank/DDBJ databases">
        <title>Sphingomonas peninsula sp. nov., isolated from fildes peninsula, Antarctic soil.</title>
        <authorList>
            <person name="Yingchao G."/>
        </authorList>
    </citation>
    <scope>NUCLEOTIDE SEQUENCE [LARGE SCALE GENOMIC DNA]</scope>
    <source>
        <strain evidence="6 7">YZ-8</strain>
        <plasmid evidence="6 7">unnamed1</plasmid>
    </source>
</reference>
<evidence type="ECO:0000256" key="4">
    <source>
        <dbReference type="ARBA" id="ARBA00023136"/>
    </source>
</evidence>
<keyword evidence="6" id="KW-0614">Plasmid</keyword>
<dbReference type="RefSeq" id="WP_121151898.1">
    <property type="nucleotide sequence ID" value="NZ_CP032828.1"/>
</dbReference>
<organism evidence="6 7">
    <name type="scientific">Sphingomonas paeninsulae</name>
    <dbReference type="NCBI Taxonomy" id="2319844"/>
    <lineage>
        <taxon>Bacteria</taxon>
        <taxon>Pseudomonadati</taxon>
        <taxon>Pseudomonadota</taxon>
        <taxon>Alphaproteobacteria</taxon>
        <taxon>Sphingomonadales</taxon>
        <taxon>Sphingomonadaceae</taxon>
        <taxon>Sphingomonas</taxon>
    </lineage>
</organism>
<dbReference type="AlphaFoldDB" id="A0A494T7R6"/>
<dbReference type="InterPro" id="IPR012451">
    <property type="entry name" value="DUF1656"/>
</dbReference>
<dbReference type="Proteomes" id="UP000276254">
    <property type="component" value="Plasmid unnamed1"/>
</dbReference>
<keyword evidence="7" id="KW-1185">Reference proteome</keyword>
<dbReference type="KEGG" id="spha:D3Y57_05040"/>
<keyword evidence="1" id="KW-1003">Cell membrane</keyword>